<sequence>MSPAYTEHSRLIYDSPKHGHINCIETAIAFQMEHFNVTYAELAARALKGSIRGNKPSAADHIITQCYAERNDISFYDCMWNVIQMEEPELTRVFLYHGVPVSPYHLKYVVDRENIELVRVMSEYE</sequence>
<reference evidence="1" key="1">
    <citation type="submission" date="2020-05" db="EMBL/GenBank/DDBJ databases">
        <title>Phylogenomic resolution of chytrid fungi.</title>
        <authorList>
            <person name="Stajich J.E."/>
            <person name="Amses K."/>
            <person name="Simmons R."/>
            <person name="Seto K."/>
            <person name="Myers J."/>
            <person name="Bonds A."/>
            <person name="Quandt C.A."/>
            <person name="Barry K."/>
            <person name="Liu P."/>
            <person name="Grigoriev I."/>
            <person name="Longcore J.E."/>
            <person name="James T.Y."/>
        </authorList>
    </citation>
    <scope>NUCLEOTIDE SEQUENCE</scope>
    <source>
        <strain evidence="1">JEL0318</strain>
    </source>
</reference>
<dbReference type="AlphaFoldDB" id="A0AAD5S6G0"/>
<protein>
    <submittedName>
        <fullName evidence="1">Uncharacterized protein</fullName>
    </submittedName>
</protein>
<gene>
    <name evidence="1" type="ORF">HK097_001619</name>
</gene>
<keyword evidence="2" id="KW-1185">Reference proteome</keyword>
<accession>A0AAD5S6G0</accession>
<dbReference type="EMBL" id="JADGJD010001326">
    <property type="protein sequence ID" value="KAJ3043942.1"/>
    <property type="molecule type" value="Genomic_DNA"/>
</dbReference>
<evidence type="ECO:0000313" key="2">
    <source>
        <dbReference type="Proteomes" id="UP001212841"/>
    </source>
</evidence>
<proteinExistence type="predicted"/>
<evidence type="ECO:0000313" key="1">
    <source>
        <dbReference type="EMBL" id="KAJ3043942.1"/>
    </source>
</evidence>
<organism evidence="1 2">
    <name type="scientific">Rhizophlyctis rosea</name>
    <dbReference type="NCBI Taxonomy" id="64517"/>
    <lineage>
        <taxon>Eukaryota</taxon>
        <taxon>Fungi</taxon>
        <taxon>Fungi incertae sedis</taxon>
        <taxon>Chytridiomycota</taxon>
        <taxon>Chytridiomycota incertae sedis</taxon>
        <taxon>Chytridiomycetes</taxon>
        <taxon>Rhizophlyctidales</taxon>
        <taxon>Rhizophlyctidaceae</taxon>
        <taxon>Rhizophlyctis</taxon>
    </lineage>
</organism>
<dbReference type="Proteomes" id="UP001212841">
    <property type="component" value="Unassembled WGS sequence"/>
</dbReference>
<name>A0AAD5S6G0_9FUNG</name>
<comment type="caution">
    <text evidence="1">The sequence shown here is derived from an EMBL/GenBank/DDBJ whole genome shotgun (WGS) entry which is preliminary data.</text>
</comment>